<organism evidence="1 2">
    <name type="scientific">Pseudomonas syringae pv. philadelphi</name>
    <dbReference type="NCBI Taxonomy" id="251706"/>
    <lineage>
        <taxon>Bacteria</taxon>
        <taxon>Pseudomonadati</taxon>
        <taxon>Pseudomonadota</taxon>
        <taxon>Gammaproteobacteria</taxon>
        <taxon>Pseudomonadales</taxon>
        <taxon>Pseudomonadaceae</taxon>
        <taxon>Pseudomonas</taxon>
    </lineage>
</organism>
<accession>A0A3M3Z0A4</accession>
<evidence type="ECO:0000313" key="2">
    <source>
        <dbReference type="Proteomes" id="UP000279372"/>
    </source>
</evidence>
<dbReference type="EMBL" id="RBQB01000196">
    <property type="protein sequence ID" value="RMO87589.1"/>
    <property type="molecule type" value="Genomic_DNA"/>
</dbReference>
<reference evidence="1 2" key="1">
    <citation type="submission" date="2018-08" db="EMBL/GenBank/DDBJ databases">
        <title>Recombination of ecologically and evolutionarily significant loci maintains genetic cohesion in the Pseudomonas syringae species complex.</title>
        <authorList>
            <person name="Dillon M."/>
            <person name="Thakur S."/>
            <person name="Almeida R.N.D."/>
            <person name="Weir B.S."/>
            <person name="Guttman D.S."/>
        </authorList>
    </citation>
    <scope>NUCLEOTIDE SEQUENCE [LARGE SCALE GENOMIC DNA]</scope>
    <source>
        <strain evidence="1 2">ICMP 8902</strain>
    </source>
</reference>
<comment type="caution">
    <text evidence="1">The sequence shown here is derived from an EMBL/GenBank/DDBJ whole genome shotgun (WGS) entry which is preliminary data.</text>
</comment>
<name>A0A3M3Z0A4_9PSED</name>
<dbReference type="Proteomes" id="UP000279372">
    <property type="component" value="Unassembled WGS sequence"/>
</dbReference>
<evidence type="ECO:0000313" key="1">
    <source>
        <dbReference type="EMBL" id="RMO87589.1"/>
    </source>
</evidence>
<protein>
    <submittedName>
        <fullName evidence="1">Uncharacterized protein</fullName>
    </submittedName>
</protein>
<dbReference type="RefSeq" id="WP_122222506.1">
    <property type="nucleotide sequence ID" value="NZ_RBQB01000196.1"/>
</dbReference>
<gene>
    <name evidence="1" type="ORF">ALQ33_00628</name>
</gene>
<sequence length="141" mass="15550">MTDLQQVKESIKAVAKDYWDTHKKPLLLSNLPPVLEAKAPNFKSILGSQNLKSFIKDYATEMDVRLIEHATHKAKVAVAPMTATFDFPAENTAESKNVKTPRSALKGDKAVLALLHSLSSLPDEDLDRVSIPVSVLVKMIK</sequence>
<dbReference type="AlphaFoldDB" id="A0A3M3Z0A4"/>
<proteinExistence type="predicted"/>